<protein>
    <recommendedName>
        <fullName evidence="3">Cytokinin riboside 5'-monophosphate phosphoribohydrolase</fullName>
        <ecNumber evidence="3">3.2.2.n1</ecNumber>
    </recommendedName>
</protein>
<keyword evidence="3" id="KW-0378">Hydrolase</keyword>
<dbReference type="EC" id="3.2.2.n1" evidence="3"/>
<dbReference type="NCBIfam" id="TIGR00730">
    <property type="entry name" value="Rossman fold protein, TIGR00730 family"/>
    <property type="match status" value="1"/>
</dbReference>
<organism evidence="4 5">
    <name type="scientific">Shewanella electrica</name>
    <dbReference type="NCBI Taxonomy" id="515560"/>
    <lineage>
        <taxon>Bacteria</taxon>
        <taxon>Pseudomonadati</taxon>
        <taxon>Pseudomonadota</taxon>
        <taxon>Gammaproteobacteria</taxon>
        <taxon>Alteromonadales</taxon>
        <taxon>Shewanellaceae</taxon>
        <taxon>Shewanella</taxon>
    </lineage>
</organism>
<accession>A0ABT2FQF1</accession>
<dbReference type="SUPFAM" id="SSF102405">
    <property type="entry name" value="MCP/YpsA-like"/>
    <property type="match status" value="1"/>
</dbReference>
<dbReference type="Gene3D" id="3.40.50.450">
    <property type="match status" value="1"/>
</dbReference>
<comment type="caution">
    <text evidence="4">The sequence shown here is derived from an EMBL/GenBank/DDBJ whole genome shotgun (WGS) entry which is preliminary data.</text>
</comment>
<dbReference type="Proteomes" id="UP001201549">
    <property type="component" value="Unassembled WGS sequence"/>
</dbReference>
<evidence type="ECO:0000256" key="2">
    <source>
        <dbReference type="ARBA" id="ARBA00006763"/>
    </source>
</evidence>
<comment type="similarity">
    <text evidence="2 3">Belongs to the LOG family.</text>
</comment>
<dbReference type="RefSeq" id="WP_238898397.1">
    <property type="nucleotide sequence ID" value="NZ_JAKOGG010000023.1"/>
</dbReference>
<dbReference type="InterPro" id="IPR031100">
    <property type="entry name" value="LOG_fam"/>
</dbReference>
<name>A0ABT2FQF1_9GAMM</name>
<keyword evidence="3" id="KW-0203">Cytokinin biosynthesis</keyword>
<dbReference type="Pfam" id="PF03641">
    <property type="entry name" value="Lysine_decarbox"/>
    <property type="match status" value="1"/>
</dbReference>
<reference evidence="4 5" key="1">
    <citation type="submission" date="2022-02" db="EMBL/GenBank/DDBJ databases">
        <authorList>
            <person name="Zhuang L."/>
        </authorList>
    </citation>
    <scope>NUCLEOTIDE SEQUENCE [LARGE SCALE GENOMIC DNA]</scope>
    <source>
        <strain evidence="4 5">C32</strain>
    </source>
</reference>
<evidence type="ECO:0000256" key="3">
    <source>
        <dbReference type="RuleBase" id="RU363015"/>
    </source>
</evidence>
<evidence type="ECO:0000313" key="4">
    <source>
        <dbReference type="EMBL" id="MCS4558580.1"/>
    </source>
</evidence>
<dbReference type="EMBL" id="JAKOGG010000023">
    <property type="protein sequence ID" value="MCS4558580.1"/>
    <property type="molecule type" value="Genomic_DNA"/>
</dbReference>
<comment type="catalytic activity">
    <reaction evidence="1">
        <text>AMP + H2O = D-ribose 5-phosphate + adenine</text>
        <dbReference type="Rhea" id="RHEA:20129"/>
        <dbReference type="ChEBI" id="CHEBI:15377"/>
        <dbReference type="ChEBI" id="CHEBI:16708"/>
        <dbReference type="ChEBI" id="CHEBI:78346"/>
        <dbReference type="ChEBI" id="CHEBI:456215"/>
        <dbReference type="EC" id="3.2.2.4"/>
    </reaction>
</comment>
<evidence type="ECO:0000313" key="5">
    <source>
        <dbReference type="Proteomes" id="UP001201549"/>
    </source>
</evidence>
<evidence type="ECO:0000256" key="1">
    <source>
        <dbReference type="ARBA" id="ARBA00000274"/>
    </source>
</evidence>
<reference evidence="5" key="2">
    <citation type="submission" date="2023-07" db="EMBL/GenBank/DDBJ databases">
        <title>Shewanella mangrovi sp. nov., an acetaldehyde- degrading bacterium isolated from mangrove sediment.</title>
        <authorList>
            <person name="Liu Y."/>
        </authorList>
    </citation>
    <scope>NUCLEOTIDE SEQUENCE [LARGE SCALE GENOMIC DNA]</scope>
    <source>
        <strain evidence="5">C32</strain>
    </source>
</reference>
<gene>
    <name evidence="4" type="ORF">L9G74_19260</name>
</gene>
<dbReference type="PANTHER" id="PTHR31223">
    <property type="entry name" value="LOG FAMILY PROTEIN YJL055W"/>
    <property type="match status" value="1"/>
</dbReference>
<proteinExistence type="inferred from homology"/>
<dbReference type="InterPro" id="IPR005269">
    <property type="entry name" value="LOG"/>
</dbReference>
<keyword evidence="5" id="KW-1185">Reference proteome</keyword>
<sequence>MKSVCIFCGSANGNSTEYIDIAKQTGRLLADSNITLIYGGGRVGLMGAVADAALEHGGKVVGVMPRSLVEQEIAHDRLTELHVVDSMHQRKTLMAQLADGFITLPGGCGTMEELFEQWTWAQLGIHNKPCSLLNVAGYFDPLIDMIQKMTTSGFLRREYLEMLVIDISPAGILKQFKEYQPPKKKWQQ</sequence>
<dbReference type="PANTHER" id="PTHR31223:SF70">
    <property type="entry name" value="LOG FAMILY PROTEIN YJL055W"/>
    <property type="match status" value="1"/>
</dbReference>